<keyword evidence="2" id="KW-0433">Leucine-rich repeat</keyword>
<dbReference type="InterPro" id="IPR052311">
    <property type="entry name" value="MMS22L-TONSL_complex_comp"/>
</dbReference>
<proteinExistence type="predicted"/>
<keyword evidence="5" id="KW-0040">ANK repeat</keyword>
<evidence type="ECO:0000256" key="6">
    <source>
        <dbReference type="PROSITE-ProRule" id="PRU00339"/>
    </source>
</evidence>
<dbReference type="PANTHER" id="PTHR46358">
    <property type="entry name" value="TONSOKU-LIKE PROTEIN"/>
    <property type="match status" value="1"/>
</dbReference>
<dbReference type="SUPFAM" id="SSF52047">
    <property type="entry name" value="RNI-like"/>
    <property type="match status" value="1"/>
</dbReference>
<feature type="region of interest" description="Disordered" evidence="7">
    <location>
        <begin position="1"/>
        <end position="34"/>
    </location>
</feature>
<dbReference type="InterPro" id="IPR032675">
    <property type="entry name" value="LRR_dom_sf"/>
</dbReference>
<keyword evidence="3" id="KW-0677">Repeat</keyword>
<dbReference type="SMART" id="SM00248">
    <property type="entry name" value="ANK"/>
    <property type="match status" value="3"/>
</dbReference>
<dbReference type="Pfam" id="PF12796">
    <property type="entry name" value="Ank_2"/>
    <property type="match status" value="1"/>
</dbReference>
<dbReference type="Gene3D" id="1.25.40.20">
    <property type="entry name" value="Ankyrin repeat-containing domain"/>
    <property type="match status" value="1"/>
</dbReference>
<keyword evidence="9" id="KW-1185">Reference proteome</keyword>
<reference evidence="8 9" key="1">
    <citation type="submission" date="2015-07" db="EMBL/GenBank/DDBJ databases">
        <title>The genome of Eufriesea mexicana.</title>
        <authorList>
            <person name="Pan H."/>
            <person name="Kapheim K."/>
        </authorList>
    </citation>
    <scope>NUCLEOTIDE SEQUENCE [LARGE SCALE GENOMIC DNA]</scope>
    <source>
        <strain evidence="8">0111107269</strain>
        <tissue evidence="8">Whole body</tissue>
    </source>
</reference>
<dbReference type="Gene3D" id="3.80.10.10">
    <property type="entry name" value="Ribonuclease Inhibitor"/>
    <property type="match status" value="1"/>
</dbReference>
<feature type="compositionally biased region" description="Basic and acidic residues" evidence="7">
    <location>
        <begin position="15"/>
        <end position="30"/>
    </location>
</feature>
<dbReference type="Proteomes" id="UP000250275">
    <property type="component" value="Unassembled WGS sequence"/>
</dbReference>
<dbReference type="AlphaFoldDB" id="A0A310SEW4"/>
<feature type="repeat" description="ANK" evidence="5">
    <location>
        <begin position="534"/>
        <end position="566"/>
    </location>
</feature>
<name>A0A310SEW4_9HYME</name>
<organism evidence="8 9">
    <name type="scientific">Eufriesea mexicana</name>
    <dbReference type="NCBI Taxonomy" id="516756"/>
    <lineage>
        <taxon>Eukaryota</taxon>
        <taxon>Metazoa</taxon>
        <taxon>Ecdysozoa</taxon>
        <taxon>Arthropoda</taxon>
        <taxon>Hexapoda</taxon>
        <taxon>Insecta</taxon>
        <taxon>Pterygota</taxon>
        <taxon>Neoptera</taxon>
        <taxon>Endopterygota</taxon>
        <taxon>Hymenoptera</taxon>
        <taxon>Apocrita</taxon>
        <taxon>Aculeata</taxon>
        <taxon>Apoidea</taxon>
        <taxon>Anthophila</taxon>
        <taxon>Apidae</taxon>
        <taxon>Eufriesea</taxon>
    </lineage>
</organism>
<keyword evidence="4" id="KW-0539">Nucleus</keyword>
<protein>
    <submittedName>
        <fullName evidence="8">Tonsoku-like protein</fullName>
    </submittedName>
</protein>
<dbReference type="InterPro" id="IPR002110">
    <property type="entry name" value="Ankyrin_rpt"/>
</dbReference>
<keyword evidence="6" id="KW-0802">TPR repeat</keyword>
<dbReference type="PANTHER" id="PTHR46358:SF1">
    <property type="entry name" value="TONSOKU-LIKE PROTEIN"/>
    <property type="match status" value="1"/>
</dbReference>
<gene>
    <name evidence="8" type="ORF">WN48_03768</name>
</gene>
<feature type="repeat" description="ANK" evidence="5">
    <location>
        <begin position="501"/>
        <end position="533"/>
    </location>
</feature>
<feature type="repeat" description="TPR" evidence="6">
    <location>
        <begin position="47"/>
        <end position="80"/>
    </location>
</feature>
<dbReference type="GO" id="GO:0000724">
    <property type="term" value="P:double-strand break repair via homologous recombination"/>
    <property type="evidence" value="ECO:0007669"/>
    <property type="project" value="TreeGrafter"/>
</dbReference>
<evidence type="ECO:0000256" key="7">
    <source>
        <dbReference type="SAM" id="MobiDB-lite"/>
    </source>
</evidence>
<dbReference type="Gene3D" id="1.25.40.10">
    <property type="entry name" value="Tetratricopeptide repeat domain"/>
    <property type="match status" value="2"/>
</dbReference>
<feature type="compositionally biased region" description="Polar residues" evidence="7">
    <location>
        <begin position="1"/>
        <end position="11"/>
    </location>
</feature>
<dbReference type="PROSITE" id="PS50088">
    <property type="entry name" value="ANK_REPEAT"/>
    <property type="match status" value="3"/>
</dbReference>
<accession>A0A310SEW4</accession>
<sequence length="1257" mass="143170">MNLSLRNSPAISGSGEDHQTISERKAEQRLIKRKKRATRDGNLQQLAEIVKELGDIYFESSKYEAALQEYTEQLEICNILEDKLNIAIAHRMIGEMHANLGTYEEALKHQNLYLERAKEIKNLLEEQRAYATLGRTYFCWVESLPEKFEKRPDILTSARKAYMKKAEKKHQEAVDLMEKAAALCQTHNLREDFHRTQIALGGIYDRNCNYELALKHFETATEVDNSTLKAEARFFQAELLLKMERWSESRKILVSLYVTDNLSQNLKSQVEKCLRIVATLQATEVALSTEQSISDKLKFYEILGDAAVAAHCFEKAIEYYRKMLICAEEIKSDRIGAALLSLAQTLKDVGQYNEALDFAYKELELCIDPREICRSALFLADLLIVNKATDEKIQETYIIALKNAKACNDISLEASVLKEHLNYLKDSGKTEEIESLTKKLDTMEKVCSDIDSESESEENNIGANICLEDLSDVEAELKIKENVRNRKRTKKKSVAIKRNEKGETQLHVACINGNVESVQKLLDSGHSTNVRDHFGWTPLHEAANHGHMQIAKLLLKYGADVNDPGSLMCQGVTPLHDAASCGNISMVRLLIEHGANVKLKTNEDDTVLDCLEQWKNRVDFLSPEDQADYDEMHKLLSVMIPENKKKNSKQSYKSPCSSKTHPVVQDVTIEKISAGEDYKRTIANLKHRNDPIGVSVPCTKRNVNPLLNNEEILLEDWLEDDIDESINEKRYSDGHSSSMTKRKSSNCDIDVEKNLKRQKINDQNLMIEDNENDVIHDSSNDNCDTEIIQDSNECRIQKKKQQMSLLSIGFTKNSTSRSSSPVIPSTPEFESREIDTTRSVILNISVDGKIFKTQVEYSSTTRPLIQEIITDIETKFYNDSGCKVKLDLKTMNGIAINSNNVFAILNEGDIIKNLICEIIELETPPIVERYVTICKNHNIDVQECILKCLKSCENTLIFRLKQETIKREEFISLLKTLEYQKNIQILDLSGGELFDIGEILNNCILKLSTLQELCLQGCDIDSKCLSKLEKLPSQLKFLDLSYNPLGPLSQEILYKLFTPLTQLRTLNLRYCQLCTFQFLSNNCNLVNLDISWNSFDEGELCTTLYRQLLNLNLSNTSSKFNLIKNIFNTTNFSFVNLECLELTSCELSDIDIKNILSRVSNLVKLVLRGNRKVGVQSLNLLLKYTPTLRHIDISGCENIVDFPDSNIFIERPEICTLIASMQPEVSDCWILLWRRKGVVEKLPHNLTIFKPKIEIGN</sequence>
<dbReference type="SUPFAM" id="SSF48403">
    <property type="entry name" value="Ankyrin repeat"/>
    <property type="match status" value="1"/>
</dbReference>
<dbReference type="EMBL" id="KQ762207">
    <property type="protein sequence ID" value="OAD56028.1"/>
    <property type="molecule type" value="Genomic_DNA"/>
</dbReference>
<evidence type="ECO:0000256" key="5">
    <source>
        <dbReference type="PROSITE-ProRule" id="PRU00023"/>
    </source>
</evidence>
<dbReference type="InterPro" id="IPR019734">
    <property type="entry name" value="TPR_rpt"/>
</dbReference>
<evidence type="ECO:0000256" key="1">
    <source>
        <dbReference type="ARBA" id="ARBA00004123"/>
    </source>
</evidence>
<evidence type="ECO:0000256" key="4">
    <source>
        <dbReference type="ARBA" id="ARBA00023242"/>
    </source>
</evidence>
<dbReference type="GO" id="GO:0043596">
    <property type="term" value="C:nuclear replication fork"/>
    <property type="evidence" value="ECO:0007669"/>
    <property type="project" value="TreeGrafter"/>
</dbReference>
<comment type="subcellular location">
    <subcellularLocation>
        <location evidence="1">Nucleus</location>
    </subcellularLocation>
</comment>
<dbReference type="SUPFAM" id="SSF48452">
    <property type="entry name" value="TPR-like"/>
    <property type="match status" value="2"/>
</dbReference>
<feature type="repeat" description="ANK" evidence="5">
    <location>
        <begin position="570"/>
        <end position="602"/>
    </location>
</feature>
<dbReference type="PROSITE" id="PS50297">
    <property type="entry name" value="ANK_REP_REGION"/>
    <property type="match status" value="3"/>
</dbReference>
<dbReference type="OrthoDB" id="273147at2759"/>
<dbReference type="InterPro" id="IPR011990">
    <property type="entry name" value="TPR-like_helical_dom_sf"/>
</dbReference>
<dbReference type="GO" id="GO:0031297">
    <property type="term" value="P:replication fork processing"/>
    <property type="evidence" value="ECO:0007669"/>
    <property type="project" value="TreeGrafter"/>
</dbReference>
<evidence type="ECO:0000313" key="9">
    <source>
        <dbReference type="Proteomes" id="UP000250275"/>
    </source>
</evidence>
<dbReference type="PRINTS" id="PR01415">
    <property type="entry name" value="ANKYRIN"/>
</dbReference>
<evidence type="ECO:0000256" key="2">
    <source>
        <dbReference type="ARBA" id="ARBA00022614"/>
    </source>
</evidence>
<evidence type="ECO:0000256" key="3">
    <source>
        <dbReference type="ARBA" id="ARBA00022737"/>
    </source>
</evidence>
<evidence type="ECO:0000313" key="8">
    <source>
        <dbReference type="EMBL" id="OAD56028.1"/>
    </source>
</evidence>
<dbReference type="SMART" id="SM00028">
    <property type="entry name" value="TPR"/>
    <property type="match status" value="6"/>
</dbReference>
<dbReference type="PROSITE" id="PS50005">
    <property type="entry name" value="TPR"/>
    <property type="match status" value="1"/>
</dbReference>
<dbReference type="InterPro" id="IPR036770">
    <property type="entry name" value="Ankyrin_rpt-contain_sf"/>
</dbReference>